<feature type="signal peptide" evidence="1">
    <location>
        <begin position="1"/>
        <end position="22"/>
    </location>
</feature>
<dbReference type="Proteomes" id="UP000887565">
    <property type="component" value="Unplaced"/>
</dbReference>
<reference evidence="3" key="1">
    <citation type="submission" date="2022-11" db="UniProtKB">
        <authorList>
            <consortium name="WormBaseParasite"/>
        </authorList>
    </citation>
    <scope>IDENTIFICATION</scope>
</reference>
<dbReference type="WBParaSite" id="nRc.2.0.1.t39945-RA">
    <property type="protein sequence ID" value="nRc.2.0.1.t39945-RA"/>
    <property type="gene ID" value="nRc.2.0.1.g39945"/>
</dbReference>
<accession>A0A915KPH0</accession>
<dbReference type="PROSITE" id="PS00134">
    <property type="entry name" value="TRYPSIN_HIS"/>
    <property type="match status" value="1"/>
</dbReference>
<dbReference type="GO" id="GO:0004252">
    <property type="term" value="F:serine-type endopeptidase activity"/>
    <property type="evidence" value="ECO:0007669"/>
    <property type="project" value="InterPro"/>
</dbReference>
<evidence type="ECO:0000313" key="3">
    <source>
        <dbReference type="WBParaSite" id="nRc.2.0.1.t39945-RA"/>
    </source>
</evidence>
<proteinExistence type="predicted"/>
<dbReference type="InterPro" id="IPR009003">
    <property type="entry name" value="Peptidase_S1_PA"/>
</dbReference>
<evidence type="ECO:0000256" key="1">
    <source>
        <dbReference type="SAM" id="SignalP"/>
    </source>
</evidence>
<dbReference type="InterPro" id="IPR043504">
    <property type="entry name" value="Peptidase_S1_PA_chymotrypsin"/>
</dbReference>
<dbReference type="InterPro" id="IPR018114">
    <property type="entry name" value="TRYPSIN_HIS"/>
</dbReference>
<dbReference type="GO" id="GO:0006508">
    <property type="term" value="P:proteolysis"/>
    <property type="evidence" value="ECO:0007669"/>
    <property type="project" value="InterPro"/>
</dbReference>
<keyword evidence="2" id="KW-1185">Reference proteome</keyword>
<evidence type="ECO:0000313" key="2">
    <source>
        <dbReference type="Proteomes" id="UP000887565"/>
    </source>
</evidence>
<name>A0A915KPH0_ROMCU</name>
<feature type="chain" id="PRO_5037724709" evidence="1">
    <location>
        <begin position="23"/>
        <end position="253"/>
    </location>
</feature>
<dbReference type="SUPFAM" id="SSF50494">
    <property type="entry name" value="Trypsin-like serine proteases"/>
    <property type="match status" value="1"/>
</dbReference>
<keyword evidence="1" id="KW-0732">Signal</keyword>
<protein>
    <submittedName>
        <fullName evidence="3">Uncharacterized protein</fullName>
    </submittedName>
</protein>
<sequence>MVMLKQTILFTLLNTAFRFTSSVLKIRGDDPLDLTILSTTDVCKSDIFWGFYVAEFYAKFLNMKSYSDCLLLCSRDPDCLSTNYVVNKRSRSDANVCLLSRYNTNLFKHLSKFQKFETLYILIRCGGLTKHAYSYKPISNGGPFQTCGVSAFDNSGDAASSRRQIRIMGGARATPFSQPWIGQIVKQGSNHCGVSLIGRNDDIDETIWAISAAHCFRKRYDQGSKLKKTIIEYTTRVGQGLPNSEVESPIVAD</sequence>
<dbReference type="AlphaFoldDB" id="A0A915KPH0"/>
<organism evidence="2 3">
    <name type="scientific">Romanomermis culicivorax</name>
    <name type="common">Nematode worm</name>
    <dbReference type="NCBI Taxonomy" id="13658"/>
    <lineage>
        <taxon>Eukaryota</taxon>
        <taxon>Metazoa</taxon>
        <taxon>Ecdysozoa</taxon>
        <taxon>Nematoda</taxon>
        <taxon>Enoplea</taxon>
        <taxon>Dorylaimia</taxon>
        <taxon>Mermithida</taxon>
        <taxon>Mermithoidea</taxon>
        <taxon>Mermithidae</taxon>
        <taxon>Romanomermis</taxon>
    </lineage>
</organism>
<dbReference type="Gene3D" id="2.40.10.10">
    <property type="entry name" value="Trypsin-like serine proteases"/>
    <property type="match status" value="1"/>
</dbReference>